<keyword evidence="1" id="KW-0812">Transmembrane</keyword>
<reference evidence="3" key="1">
    <citation type="submission" date="2011-02" db="EMBL/GenBank/DDBJ databases">
        <title>The Genome Sequence of Capsaspora owczarzaki ATCC 30864.</title>
        <authorList>
            <person name="Russ C."/>
            <person name="Cuomo C."/>
            <person name="Burger G."/>
            <person name="Gray M.W."/>
            <person name="Holland P.W.H."/>
            <person name="King N."/>
            <person name="Lang F.B.F."/>
            <person name="Roger A.J."/>
            <person name="Ruiz-Trillo I."/>
            <person name="Young S.K."/>
            <person name="Zeng Q."/>
            <person name="Gargeya S."/>
            <person name="Alvarado L."/>
            <person name="Berlin A."/>
            <person name="Chapman S.B."/>
            <person name="Chen Z."/>
            <person name="Freedman E."/>
            <person name="Gellesch M."/>
            <person name="Goldberg J."/>
            <person name="Griggs A."/>
            <person name="Gujja S."/>
            <person name="Heilman E."/>
            <person name="Heiman D."/>
            <person name="Howarth C."/>
            <person name="Mehta T."/>
            <person name="Neiman D."/>
            <person name="Pearson M."/>
            <person name="Roberts A."/>
            <person name="Saif S."/>
            <person name="Shea T."/>
            <person name="Shenoy N."/>
            <person name="Sisk P."/>
            <person name="Stolte C."/>
            <person name="Sykes S."/>
            <person name="White J."/>
            <person name="Yandava C."/>
            <person name="Haas B."/>
            <person name="Nusbaum C."/>
            <person name="Birren B."/>
        </authorList>
    </citation>
    <scope>NUCLEOTIDE SEQUENCE</scope>
    <source>
        <strain evidence="3">ATCC 30864</strain>
    </source>
</reference>
<feature type="transmembrane region" description="Helical" evidence="1">
    <location>
        <begin position="197"/>
        <end position="218"/>
    </location>
</feature>
<evidence type="ECO:0000313" key="2">
    <source>
        <dbReference type="EMBL" id="KJE96798.1"/>
    </source>
</evidence>
<feature type="transmembrane region" description="Helical" evidence="1">
    <location>
        <begin position="50"/>
        <end position="68"/>
    </location>
</feature>
<dbReference type="OrthoDB" id="2126185at2759"/>
<keyword evidence="1" id="KW-1133">Transmembrane helix</keyword>
<dbReference type="Proteomes" id="UP000008743">
    <property type="component" value="Unassembled WGS sequence"/>
</dbReference>
<dbReference type="RefSeq" id="XP_004343792.1">
    <property type="nucleotide sequence ID" value="XM_004343742.2"/>
</dbReference>
<dbReference type="InParanoid" id="A0A0D2WWD6"/>
<dbReference type="eggNOG" id="ENOG502SE7W">
    <property type="taxonomic scope" value="Eukaryota"/>
</dbReference>
<keyword evidence="3" id="KW-1185">Reference proteome</keyword>
<feature type="transmembrane region" description="Helical" evidence="1">
    <location>
        <begin position="17"/>
        <end position="38"/>
    </location>
</feature>
<dbReference type="EMBL" id="KE346372">
    <property type="protein sequence ID" value="KJE96798.1"/>
    <property type="molecule type" value="Genomic_DNA"/>
</dbReference>
<gene>
    <name evidence="2" type="ORF">CAOG_007068</name>
</gene>
<dbReference type="AlphaFoldDB" id="A0A0D2WWD6"/>
<feature type="transmembrane region" description="Helical" evidence="1">
    <location>
        <begin position="137"/>
        <end position="157"/>
    </location>
</feature>
<evidence type="ECO:0000313" key="3">
    <source>
        <dbReference type="Proteomes" id="UP000008743"/>
    </source>
</evidence>
<name>A0A0D2WWD6_CAPO3</name>
<evidence type="ECO:0000256" key="1">
    <source>
        <dbReference type="SAM" id="Phobius"/>
    </source>
</evidence>
<organism evidence="2 3">
    <name type="scientific">Capsaspora owczarzaki (strain ATCC 30864)</name>
    <dbReference type="NCBI Taxonomy" id="595528"/>
    <lineage>
        <taxon>Eukaryota</taxon>
        <taxon>Filasterea</taxon>
        <taxon>Capsaspora</taxon>
    </lineage>
</organism>
<feature type="transmembrane region" description="Helical" evidence="1">
    <location>
        <begin position="106"/>
        <end position="125"/>
    </location>
</feature>
<protein>
    <submittedName>
        <fullName evidence="2">Uncharacterized protein</fullName>
    </submittedName>
</protein>
<feature type="transmembrane region" description="Helical" evidence="1">
    <location>
        <begin position="327"/>
        <end position="351"/>
    </location>
</feature>
<feature type="transmembrane region" description="Helical" evidence="1">
    <location>
        <begin position="225"/>
        <end position="243"/>
    </location>
</feature>
<feature type="transmembrane region" description="Helical" evidence="1">
    <location>
        <begin position="259"/>
        <end position="281"/>
    </location>
</feature>
<feature type="transmembrane region" description="Helical" evidence="1">
    <location>
        <begin position="293"/>
        <end position="321"/>
    </location>
</feature>
<proteinExistence type="predicted"/>
<sequence length="364" mass="39593">MSSAELSGWEASKPYRVLLYFVSLVICLVVCLWLCRNVQEIAQSKRRRLVQAYLAIALVALALTWYNILSFLHVDYARYRDVDAWLAKSEFMVNAYVTVSDTTEGWFWSSQLLLFTTVFIVMLVVQSRRHAQPVWHTVAYVWLGFGGAISVAFALFACRLQALRAVVKAPANGKKEPPTTRAQQTGTGGGALGGLSMVALTALILASVGSIFCFPLYAGTRWFKFHLLFVHLALALPAVLPAAKGSSSSSSVQTPSRSYILLLATIACLSLGHHLVLWRALLSGPGAFDTMTLLHAGFAHFCQAGISWDAVFVTLLATLFAGIESGVLVSASVFVGSVVLSPAVAFALFLIRSEMAQQQHAKKQ</sequence>
<keyword evidence="1" id="KW-0472">Membrane</keyword>
<accession>A0A0D2WWD6</accession>